<dbReference type="GeneID" id="80898782"/>
<reference evidence="7" key="1">
    <citation type="journal article" date="2023" name="Access Microbiol">
        <title>De-novo genome assembly for Akanthomyces muscarius, a biocontrol agent of insect agricultural pests.</title>
        <authorList>
            <person name="Erdos Z."/>
            <person name="Studholme D.J."/>
            <person name="Raymond B."/>
            <person name="Sharma M."/>
        </authorList>
    </citation>
    <scope>NUCLEOTIDE SEQUENCE</scope>
    <source>
        <strain evidence="7">Ve6</strain>
    </source>
</reference>
<evidence type="ECO:0000313" key="7">
    <source>
        <dbReference type="EMBL" id="KAJ4150895.1"/>
    </source>
</evidence>
<comment type="subunit">
    <text evidence="5">Component of the eukaryotic translation initiation factor 3 (eIF-3) complex.</text>
</comment>
<accession>A0A9W8QA34</accession>
<keyword evidence="8" id="KW-1185">Reference proteome</keyword>
<comment type="domain">
    <text evidence="5">The RNA gate region regulates mRNA cap recognition to prevent promiscuous mRNA-binding before assembly of eif3d into the full eukaryotic translation initiation factor 3 (eIF-3) complex.</text>
</comment>
<evidence type="ECO:0000256" key="6">
    <source>
        <dbReference type="SAM" id="MobiDB-lite"/>
    </source>
</evidence>
<keyword evidence="2 5" id="KW-0396">Initiation factor</keyword>
<keyword evidence="1 5" id="KW-0963">Cytoplasm</keyword>
<comment type="caution">
    <text evidence="7">The sequence shown here is derived from an EMBL/GenBank/DDBJ whole genome shotgun (WGS) entry which is preliminary data.</text>
</comment>
<dbReference type="GO" id="GO:0001732">
    <property type="term" value="P:formation of cytoplasmic translation initiation complex"/>
    <property type="evidence" value="ECO:0007669"/>
    <property type="project" value="UniProtKB-UniRule"/>
</dbReference>
<feature type="compositionally biased region" description="Gly residues" evidence="6">
    <location>
        <begin position="178"/>
        <end position="211"/>
    </location>
</feature>
<organism evidence="7 8">
    <name type="scientific">Akanthomyces muscarius</name>
    <name type="common">Entomopathogenic fungus</name>
    <name type="synonym">Lecanicillium muscarium</name>
    <dbReference type="NCBI Taxonomy" id="2231603"/>
    <lineage>
        <taxon>Eukaryota</taxon>
        <taxon>Fungi</taxon>
        <taxon>Dikarya</taxon>
        <taxon>Ascomycota</taxon>
        <taxon>Pezizomycotina</taxon>
        <taxon>Sordariomycetes</taxon>
        <taxon>Hypocreomycetidae</taxon>
        <taxon>Hypocreales</taxon>
        <taxon>Cordycipitaceae</taxon>
        <taxon>Akanthomyces</taxon>
    </lineage>
</organism>
<evidence type="ECO:0000256" key="1">
    <source>
        <dbReference type="ARBA" id="ARBA00022490"/>
    </source>
</evidence>
<comment type="function">
    <text evidence="5">mRNA cap-binding component of the eukaryotic translation initiation factor 3 (eIF-3) complex, which is involved in protein synthesis of a specialized repertoire of mRNAs and, together with other initiation factors, stimulates binding of mRNA and methionyl-tRNAi to the 40S ribosome. The eIF-3 complex specifically targets and initiates translation of a subset of mRNAs involved in cell proliferation. In the eIF-3 complex, eif3d specifically recognizes and binds the 7-methylguanosine cap of a subset of mRNAs.</text>
</comment>
<dbReference type="Proteomes" id="UP001144673">
    <property type="component" value="Chromosome 4"/>
</dbReference>
<feature type="region of interest" description="RNA gate" evidence="5">
    <location>
        <begin position="353"/>
        <end position="367"/>
    </location>
</feature>
<evidence type="ECO:0000256" key="4">
    <source>
        <dbReference type="ARBA" id="ARBA00022917"/>
    </source>
</evidence>
<dbReference type="HAMAP" id="MF_03003">
    <property type="entry name" value="eIF3d"/>
    <property type="match status" value="1"/>
</dbReference>
<feature type="compositionally biased region" description="Acidic residues" evidence="6">
    <location>
        <begin position="610"/>
        <end position="628"/>
    </location>
</feature>
<protein>
    <recommendedName>
        <fullName evidence="5">Eukaryotic translation initiation factor 3 subunit D</fullName>
        <shortName evidence="5">eIF3d</shortName>
    </recommendedName>
</protein>
<name>A0A9W8QA34_AKAMU</name>
<dbReference type="Pfam" id="PF05091">
    <property type="entry name" value="eIF-3_zeta"/>
    <property type="match status" value="1"/>
</dbReference>
<dbReference type="PANTHER" id="PTHR12399:SF0">
    <property type="entry name" value="EUKARYOTIC TRANSLATION INITIATION FACTOR 3 SUBUNIT D"/>
    <property type="match status" value="1"/>
</dbReference>
<feature type="region of interest" description="Disordered" evidence="6">
    <location>
        <begin position="130"/>
        <end position="217"/>
    </location>
</feature>
<keyword evidence="4 5" id="KW-0648">Protein biosynthesis</keyword>
<dbReference type="GO" id="GO:0098808">
    <property type="term" value="F:mRNA cap binding"/>
    <property type="evidence" value="ECO:0007669"/>
    <property type="project" value="UniProtKB-UniRule"/>
</dbReference>
<dbReference type="GO" id="GO:0033290">
    <property type="term" value="C:eukaryotic 48S preinitiation complex"/>
    <property type="evidence" value="ECO:0007669"/>
    <property type="project" value="UniProtKB-UniRule"/>
</dbReference>
<evidence type="ECO:0000256" key="3">
    <source>
        <dbReference type="ARBA" id="ARBA00022884"/>
    </source>
</evidence>
<evidence type="ECO:0000256" key="2">
    <source>
        <dbReference type="ARBA" id="ARBA00022540"/>
    </source>
</evidence>
<dbReference type="AlphaFoldDB" id="A0A9W8QA34"/>
<dbReference type="GO" id="GO:0005852">
    <property type="term" value="C:eukaryotic translation initiation factor 3 complex"/>
    <property type="evidence" value="ECO:0007669"/>
    <property type="project" value="UniProtKB-UniRule"/>
</dbReference>
<evidence type="ECO:0000313" key="8">
    <source>
        <dbReference type="Proteomes" id="UP001144673"/>
    </source>
</evidence>
<dbReference type="RefSeq" id="XP_056052609.1">
    <property type="nucleotide sequence ID" value="XM_056200795.1"/>
</dbReference>
<keyword evidence="3" id="KW-0694">RNA-binding</keyword>
<gene>
    <name evidence="7" type="ORF">LMH87_011623</name>
</gene>
<evidence type="ECO:0000256" key="5">
    <source>
        <dbReference type="HAMAP-Rule" id="MF_03003"/>
    </source>
</evidence>
<dbReference type="EMBL" id="JAJHUN010000009">
    <property type="protein sequence ID" value="KAJ4150895.1"/>
    <property type="molecule type" value="Genomic_DNA"/>
</dbReference>
<dbReference type="PANTHER" id="PTHR12399">
    <property type="entry name" value="EUKARYOTIC TRANSLATION INITIATION FACTOR 3 SUBUNIT 7"/>
    <property type="match status" value="1"/>
</dbReference>
<proteinExistence type="inferred from homology"/>
<sequence length="628" mass="69593">MPHTPPQIRLNFKFKVWDKRIAERKTTTSFVPRSSDDSLPTQEELYIMAGSLDYAKICGSCPSGDGWGPSITTETTLDGVPYAPFSKGDKLGRMADWTTEGKDRDRGGRNQYNRTYRDQQVYGSNAAVTFNAPPAEDESTFSVVSNARDSTKSRYGRGAVFTRGRGARGGARGDTRGGRGGGPGGRQAGGRGGYGGYDRGGRGGNRGGAGRRFGWRDYDKPQRNRDASINIKGDWGLLEEIDYNRLGKLNLETDEGEDLEDYGFLYYYDRSYDKQPVKGTEKKLTALDRAAYNVTTSSDPIIQELADKGEARIFATDTILSMLMCSTRSIYPWDIVITRQGNKIYLDKRDNASLDMVTVNENAIEPPFDAADGGRDVINQPPALAEEATYINHNFVNQVVTESETAKVDMANANPFYNASEDSDPPASRAYKYRRFDLSTNDEEPVYLIVRTEVDAVQKNSINGEDQHMTIRALNEFDSKAPGSGGALDWRAKLVSQRGAVVATEMKNNSCKLARWTVQSILSKSDIMKIGFVSRVNPRSNDKHVILGVIGWKPRDFAAQMNLSLSNGWGIVRTIADMCLKHEGGDGKFVLLKDPNKSILRLYSVPAGSLDEDEEEEEEEEEGEENDE</sequence>
<comment type="subcellular location">
    <subcellularLocation>
        <location evidence="5">Cytoplasm</location>
    </subcellularLocation>
</comment>
<dbReference type="KEGG" id="amus:LMH87_011623"/>
<dbReference type="PIRSF" id="PIRSF016281">
    <property type="entry name" value="EIF-3_zeta"/>
    <property type="match status" value="1"/>
</dbReference>
<dbReference type="GO" id="GO:0016282">
    <property type="term" value="C:eukaryotic 43S preinitiation complex"/>
    <property type="evidence" value="ECO:0007669"/>
    <property type="project" value="UniProtKB-UniRule"/>
</dbReference>
<comment type="similarity">
    <text evidence="5">Belongs to the eIF-3 subunit D family.</text>
</comment>
<dbReference type="GO" id="GO:0003743">
    <property type="term" value="F:translation initiation factor activity"/>
    <property type="evidence" value="ECO:0007669"/>
    <property type="project" value="UniProtKB-UniRule"/>
</dbReference>
<feature type="region of interest" description="Disordered" evidence="6">
    <location>
        <begin position="606"/>
        <end position="628"/>
    </location>
</feature>
<dbReference type="GO" id="GO:0002191">
    <property type="term" value="P:cap-dependent translational initiation"/>
    <property type="evidence" value="ECO:0007669"/>
    <property type="project" value="UniProtKB-UniRule"/>
</dbReference>
<dbReference type="InterPro" id="IPR007783">
    <property type="entry name" value="eIF3d"/>
</dbReference>